<evidence type="ECO:0000313" key="18">
    <source>
        <dbReference type="EMBL" id="CAH1247685.1"/>
    </source>
</evidence>
<evidence type="ECO:0000256" key="5">
    <source>
        <dbReference type="ARBA" id="ARBA00022989"/>
    </source>
</evidence>
<evidence type="ECO:0000313" key="19">
    <source>
        <dbReference type="Proteomes" id="UP000838412"/>
    </source>
</evidence>
<comment type="catalytic activity">
    <reaction evidence="16">
        <text>12-(9Z-hexadecenoyloxy)-octadecanoate + H2O = 12-hydroxyoctadecanoate + (9Z)-hexadecenoate + H(+)</text>
        <dbReference type="Rhea" id="RHEA:52072"/>
        <dbReference type="ChEBI" id="CHEBI:15377"/>
        <dbReference type="ChEBI" id="CHEBI:15378"/>
        <dbReference type="ChEBI" id="CHEBI:32372"/>
        <dbReference type="ChEBI" id="CHEBI:84201"/>
        <dbReference type="ChEBI" id="CHEBI:136312"/>
    </reaction>
    <physiologicalReaction direction="left-to-right" evidence="16">
        <dbReference type="Rhea" id="RHEA:52073"/>
    </physiologicalReaction>
</comment>
<comment type="catalytic activity">
    <reaction evidence="8">
        <text>13-octadecanoyloxy-octadecanoate + H2O = 13-hydroxy-octadecanoate + octadecanoate + H(+)</text>
        <dbReference type="Rhea" id="RHEA:52084"/>
        <dbReference type="ChEBI" id="CHEBI:15377"/>
        <dbReference type="ChEBI" id="CHEBI:15378"/>
        <dbReference type="ChEBI" id="CHEBI:25629"/>
        <dbReference type="ChEBI" id="CHEBI:136304"/>
        <dbReference type="ChEBI" id="CHEBI:136335"/>
    </reaction>
    <physiologicalReaction direction="left-to-right" evidence="8">
        <dbReference type="Rhea" id="RHEA:52085"/>
    </physiologicalReaction>
</comment>
<gene>
    <name evidence="18" type="primary">AIG1</name>
    <name evidence="18" type="ORF">BLAG_LOCUS9283</name>
</gene>
<dbReference type="GO" id="GO:0012505">
    <property type="term" value="C:endomembrane system"/>
    <property type="evidence" value="ECO:0007669"/>
    <property type="project" value="UniProtKB-SubCell"/>
</dbReference>
<feature type="transmembrane region" description="Helical" evidence="17">
    <location>
        <begin position="93"/>
        <end position="116"/>
    </location>
</feature>
<sequence length="247" mass="27829">MASAKVVYHLVVFLFLFTANYHDFVQGFSSNLSFKSDGDVVGRKGASYAGKWKYLSILVSVAQTVFFGSCVLSDLLEAILGRKPGVLKAVQDYLFAVLLFPMAMMVQCLFWGIYAVDRELVYPSKLDAIIPSWLNHAWHTTTVPALLLEMYFVRRNYPARTAAVPGTVFFGAAYLIWIRIVAHYGGFWVYPFLQVMGPIETSIFNMAAIGMLCVFYLIGEYVNTKLWDRDAFEISSRTGRKKSNKSA</sequence>
<evidence type="ECO:0000256" key="10">
    <source>
        <dbReference type="ARBA" id="ARBA00048680"/>
    </source>
</evidence>
<comment type="catalytic activity">
    <reaction evidence="10">
        <text>12-octadecanoyloxy-octadecanoate + H2O = 12-hydroxyoctadecanoate + octadecanoate + H(+)</text>
        <dbReference type="Rhea" id="RHEA:52080"/>
        <dbReference type="ChEBI" id="CHEBI:15377"/>
        <dbReference type="ChEBI" id="CHEBI:15378"/>
        <dbReference type="ChEBI" id="CHEBI:25629"/>
        <dbReference type="ChEBI" id="CHEBI:84201"/>
        <dbReference type="ChEBI" id="CHEBI:136330"/>
    </reaction>
    <physiologicalReaction direction="left-to-right" evidence="10">
        <dbReference type="Rhea" id="RHEA:52081"/>
    </physiologicalReaction>
</comment>
<evidence type="ECO:0000256" key="4">
    <source>
        <dbReference type="ARBA" id="ARBA00022692"/>
    </source>
</evidence>
<dbReference type="PANTHER" id="PTHR10989:SF16">
    <property type="entry name" value="AT02829P-RELATED"/>
    <property type="match status" value="1"/>
</dbReference>
<organism evidence="18 19">
    <name type="scientific">Branchiostoma lanceolatum</name>
    <name type="common">Common lancelet</name>
    <name type="synonym">Amphioxus lanceolatum</name>
    <dbReference type="NCBI Taxonomy" id="7740"/>
    <lineage>
        <taxon>Eukaryota</taxon>
        <taxon>Metazoa</taxon>
        <taxon>Chordata</taxon>
        <taxon>Cephalochordata</taxon>
        <taxon>Leptocardii</taxon>
        <taxon>Amphioxiformes</taxon>
        <taxon>Branchiostomatidae</taxon>
        <taxon>Branchiostoma</taxon>
    </lineage>
</organism>
<accession>A0A8J9Z5S7</accession>
<comment type="catalytic activity">
    <reaction evidence="15">
        <text>13-(9Z-hexadecenoyloxy)-octadecanoate + H2O = 13-hydroxy-octadecanoate + (9Z)-hexadecenoate + H(+)</text>
        <dbReference type="Rhea" id="RHEA:52076"/>
        <dbReference type="ChEBI" id="CHEBI:15377"/>
        <dbReference type="ChEBI" id="CHEBI:15378"/>
        <dbReference type="ChEBI" id="CHEBI:32372"/>
        <dbReference type="ChEBI" id="CHEBI:136304"/>
        <dbReference type="ChEBI" id="CHEBI:136315"/>
    </reaction>
    <physiologicalReaction direction="left-to-right" evidence="15">
        <dbReference type="Rhea" id="RHEA:52077"/>
    </physiologicalReaction>
</comment>
<feature type="transmembrane region" description="Helical" evidence="17">
    <location>
        <begin position="136"/>
        <end position="153"/>
    </location>
</feature>
<evidence type="ECO:0000256" key="3">
    <source>
        <dbReference type="ARBA" id="ARBA00009300"/>
    </source>
</evidence>
<evidence type="ECO:0000256" key="13">
    <source>
        <dbReference type="ARBA" id="ARBA00049221"/>
    </source>
</evidence>
<evidence type="ECO:0000256" key="2">
    <source>
        <dbReference type="ARBA" id="ARBA00004127"/>
    </source>
</evidence>
<keyword evidence="19" id="KW-1185">Reference proteome</keyword>
<feature type="transmembrane region" description="Helical" evidence="17">
    <location>
        <begin position="202"/>
        <end position="219"/>
    </location>
</feature>
<dbReference type="InterPro" id="IPR006838">
    <property type="entry name" value="ADTRP_AIG1"/>
</dbReference>
<dbReference type="PANTHER" id="PTHR10989">
    <property type="entry name" value="ANDROGEN-INDUCED PROTEIN 1-RELATED"/>
    <property type="match status" value="1"/>
</dbReference>
<comment type="catalytic activity">
    <reaction evidence="7">
        <text>12-hexadecanoyloxy-octadecanoate + H2O = 12-hydroxyoctadecanoate + hexadecanoate + H(+)</text>
        <dbReference type="Rhea" id="RHEA:52056"/>
        <dbReference type="ChEBI" id="CHEBI:7896"/>
        <dbReference type="ChEBI" id="CHEBI:15377"/>
        <dbReference type="ChEBI" id="CHEBI:15378"/>
        <dbReference type="ChEBI" id="CHEBI:83677"/>
        <dbReference type="ChEBI" id="CHEBI:84201"/>
    </reaction>
    <physiologicalReaction direction="left-to-right" evidence="7">
        <dbReference type="Rhea" id="RHEA:52057"/>
    </physiologicalReaction>
</comment>
<comment type="catalytic activity">
    <reaction evidence="1">
        <text>9-(9Z-hexadecenoyloxy)-octadecanoate + H2O = (9Z)-hexadecenoate + 9-hydroxy-octadecanoate + H(+)</text>
        <dbReference type="Rhea" id="RHEA:52068"/>
        <dbReference type="ChEBI" id="CHEBI:15377"/>
        <dbReference type="ChEBI" id="CHEBI:15378"/>
        <dbReference type="ChEBI" id="CHEBI:32372"/>
        <dbReference type="ChEBI" id="CHEBI:136286"/>
        <dbReference type="ChEBI" id="CHEBI:136309"/>
    </reaction>
    <physiologicalReaction direction="left-to-right" evidence="1">
        <dbReference type="Rhea" id="RHEA:52069"/>
    </physiologicalReaction>
</comment>
<reference evidence="18" key="1">
    <citation type="submission" date="2022-01" db="EMBL/GenBank/DDBJ databases">
        <authorList>
            <person name="Braso-Vives M."/>
        </authorList>
    </citation>
    <scope>NUCLEOTIDE SEQUENCE</scope>
</reference>
<keyword evidence="5 17" id="KW-1133">Transmembrane helix</keyword>
<comment type="similarity">
    <text evidence="3">Belongs to the AIG1 family.</text>
</comment>
<protein>
    <submittedName>
        <fullName evidence="18">AIG1 protein</fullName>
    </submittedName>
</protein>
<evidence type="ECO:0000256" key="12">
    <source>
        <dbReference type="ARBA" id="ARBA00048800"/>
    </source>
</evidence>
<evidence type="ECO:0000256" key="11">
    <source>
        <dbReference type="ARBA" id="ARBA00048701"/>
    </source>
</evidence>
<dbReference type="Pfam" id="PF04750">
    <property type="entry name" value="Far-17a_AIG1"/>
    <property type="match status" value="1"/>
</dbReference>
<feature type="transmembrane region" description="Helical" evidence="17">
    <location>
        <begin position="162"/>
        <end position="182"/>
    </location>
</feature>
<evidence type="ECO:0000256" key="6">
    <source>
        <dbReference type="ARBA" id="ARBA00023136"/>
    </source>
</evidence>
<comment type="catalytic activity">
    <reaction evidence="12">
        <text>9-(9Z-octadecenoyloxy)-octadecanoate + H2O = 9-hydroxy-octadecanoate + (9Z)-octadecenoate + H(+)</text>
        <dbReference type="Rhea" id="RHEA:52048"/>
        <dbReference type="ChEBI" id="CHEBI:15377"/>
        <dbReference type="ChEBI" id="CHEBI:15378"/>
        <dbReference type="ChEBI" id="CHEBI:30823"/>
        <dbReference type="ChEBI" id="CHEBI:136282"/>
        <dbReference type="ChEBI" id="CHEBI:136286"/>
    </reaction>
    <physiologicalReaction direction="left-to-right" evidence="12">
        <dbReference type="Rhea" id="RHEA:52049"/>
    </physiologicalReaction>
</comment>
<evidence type="ECO:0000256" key="1">
    <source>
        <dbReference type="ARBA" id="ARBA00000923"/>
    </source>
</evidence>
<evidence type="ECO:0000256" key="15">
    <source>
        <dbReference type="ARBA" id="ARBA00049322"/>
    </source>
</evidence>
<evidence type="ECO:0000256" key="9">
    <source>
        <dbReference type="ARBA" id="ARBA00047863"/>
    </source>
</evidence>
<evidence type="ECO:0000256" key="7">
    <source>
        <dbReference type="ARBA" id="ARBA00047368"/>
    </source>
</evidence>
<dbReference type="EMBL" id="OV696701">
    <property type="protein sequence ID" value="CAH1247685.1"/>
    <property type="molecule type" value="Genomic_DNA"/>
</dbReference>
<keyword evidence="6 17" id="KW-0472">Membrane</keyword>
<comment type="catalytic activity">
    <reaction evidence="9">
        <text>9-hexadecanoyloxy-octadecanoate + H2O = 9-hydroxy-octadecanoate + hexadecanoate + H(+)</text>
        <dbReference type="Rhea" id="RHEA:52052"/>
        <dbReference type="ChEBI" id="CHEBI:7896"/>
        <dbReference type="ChEBI" id="CHEBI:15377"/>
        <dbReference type="ChEBI" id="CHEBI:15378"/>
        <dbReference type="ChEBI" id="CHEBI:83670"/>
        <dbReference type="ChEBI" id="CHEBI:136286"/>
    </reaction>
    <physiologicalReaction direction="left-to-right" evidence="9">
        <dbReference type="Rhea" id="RHEA:52053"/>
    </physiologicalReaction>
</comment>
<feature type="transmembrane region" description="Helical" evidence="17">
    <location>
        <begin position="54"/>
        <end position="72"/>
    </location>
</feature>
<dbReference type="AlphaFoldDB" id="A0A8J9Z5S7"/>
<evidence type="ECO:0000256" key="16">
    <source>
        <dbReference type="ARBA" id="ARBA00049428"/>
    </source>
</evidence>
<comment type="catalytic activity">
    <reaction evidence="11">
        <text>12-(9Z-octadecenoyloxy)-octadecanoate + H2O = 12-hydroxyoctadecanoate + (9Z)-octadecenoate + H(+)</text>
        <dbReference type="Rhea" id="RHEA:52060"/>
        <dbReference type="ChEBI" id="CHEBI:15377"/>
        <dbReference type="ChEBI" id="CHEBI:15378"/>
        <dbReference type="ChEBI" id="CHEBI:30823"/>
        <dbReference type="ChEBI" id="CHEBI:84201"/>
        <dbReference type="ChEBI" id="CHEBI:136302"/>
    </reaction>
    <physiologicalReaction direction="left-to-right" evidence="11">
        <dbReference type="Rhea" id="RHEA:52061"/>
    </physiologicalReaction>
</comment>
<evidence type="ECO:0000256" key="8">
    <source>
        <dbReference type="ARBA" id="ARBA00047427"/>
    </source>
</evidence>
<comment type="catalytic activity">
    <reaction evidence="14">
        <text>13-(9Z-octadecenoyloxy)-octadecanoate + H2O = 13-hydroxy-octadecanoate + (9Z)-octadecenoate + H(+)</text>
        <dbReference type="Rhea" id="RHEA:52064"/>
        <dbReference type="ChEBI" id="CHEBI:15377"/>
        <dbReference type="ChEBI" id="CHEBI:15378"/>
        <dbReference type="ChEBI" id="CHEBI:30823"/>
        <dbReference type="ChEBI" id="CHEBI:136303"/>
        <dbReference type="ChEBI" id="CHEBI:136304"/>
    </reaction>
    <physiologicalReaction direction="left-to-right" evidence="14">
        <dbReference type="Rhea" id="RHEA:52065"/>
    </physiologicalReaction>
</comment>
<dbReference type="OrthoDB" id="1898221at2759"/>
<comment type="catalytic activity">
    <reaction evidence="13">
        <text>9-octadecanoyloxy-octadecanoate + H2O = 9-hydroxy-octadecanoate + octadecanoate + H(+)</text>
        <dbReference type="Rhea" id="RHEA:52096"/>
        <dbReference type="ChEBI" id="CHEBI:15377"/>
        <dbReference type="ChEBI" id="CHEBI:15378"/>
        <dbReference type="ChEBI" id="CHEBI:25629"/>
        <dbReference type="ChEBI" id="CHEBI:136286"/>
        <dbReference type="ChEBI" id="CHEBI:136373"/>
    </reaction>
    <physiologicalReaction direction="left-to-right" evidence="13">
        <dbReference type="Rhea" id="RHEA:52097"/>
    </physiologicalReaction>
</comment>
<evidence type="ECO:0000256" key="14">
    <source>
        <dbReference type="ARBA" id="ARBA00049296"/>
    </source>
</evidence>
<keyword evidence="4 17" id="KW-0812">Transmembrane</keyword>
<proteinExistence type="inferred from homology"/>
<name>A0A8J9Z5S7_BRALA</name>
<comment type="subcellular location">
    <subcellularLocation>
        <location evidence="2">Endomembrane system</location>
        <topology evidence="2">Multi-pass membrane protein</topology>
    </subcellularLocation>
</comment>
<evidence type="ECO:0000256" key="17">
    <source>
        <dbReference type="SAM" id="Phobius"/>
    </source>
</evidence>
<dbReference type="GO" id="GO:0016020">
    <property type="term" value="C:membrane"/>
    <property type="evidence" value="ECO:0007669"/>
    <property type="project" value="InterPro"/>
</dbReference>
<dbReference type="Proteomes" id="UP000838412">
    <property type="component" value="Chromosome 16"/>
</dbReference>